<proteinExistence type="predicted"/>
<feature type="non-terminal residue" evidence="1">
    <location>
        <position position="1"/>
    </location>
</feature>
<gene>
    <name evidence="1" type="ORF">SPARVUS_LOCUS6844945</name>
</gene>
<comment type="caution">
    <text evidence="1">The sequence shown here is derived from an EMBL/GenBank/DDBJ whole genome shotgun (WGS) entry which is preliminary data.</text>
</comment>
<evidence type="ECO:0000313" key="2">
    <source>
        <dbReference type="Proteomes" id="UP001162483"/>
    </source>
</evidence>
<dbReference type="Proteomes" id="UP001162483">
    <property type="component" value="Unassembled WGS sequence"/>
</dbReference>
<accession>A0ABN9D914</accession>
<evidence type="ECO:0000313" key="1">
    <source>
        <dbReference type="EMBL" id="CAI9568977.1"/>
    </source>
</evidence>
<name>A0ABN9D914_9NEOB</name>
<keyword evidence="2" id="KW-1185">Reference proteome</keyword>
<organism evidence="1 2">
    <name type="scientific">Staurois parvus</name>
    <dbReference type="NCBI Taxonomy" id="386267"/>
    <lineage>
        <taxon>Eukaryota</taxon>
        <taxon>Metazoa</taxon>
        <taxon>Chordata</taxon>
        <taxon>Craniata</taxon>
        <taxon>Vertebrata</taxon>
        <taxon>Euteleostomi</taxon>
        <taxon>Amphibia</taxon>
        <taxon>Batrachia</taxon>
        <taxon>Anura</taxon>
        <taxon>Neobatrachia</taxon>
        <taxon>Ranoidea</taxon>
        <taxon>Ranidae</taxon>
        <taxon>Staurois</taxon>
    </lineage>
</organism>
<protein>
    <submittedName>
        <fullName evidence="1">Uncharacterized protein</fullName>
    </submittedName>
</protein>
<sequence>ADGQTEAVTAWPTPQAKNQVRSVLGTAGYGKTPGCNYHGSAGPGTDLADRKLMEMVS</sequence>
<dbReference type="EMBL" id="CATNWA010014204">
    <property type="protein sequence ID" value="CAI9568977.1"/>
    <property type="molecule type" value="Genomic_DNA"/>
</dbReference>
<reference evidence="1" key="1">
    <citation type="submission" date="2023-05" db="EMBL/GenBank/DDBJ databases">
        <authorList>
            <person name="Stuckert A."/>
        </authorList>
    </citation>
    <scope>NUCLEOTIDE SEQUENCE</scope>
</reference>